<feature type="domain" description="Peptidase S74" evidence="3">
    <location>
        <begin position="343"/>
        <end position="445"/>
    </location>
</feature>
<protein>
    <submittedName>
        <fullName evidence="4">Chaperone of endosialidase</fullName>
    </submittedName>
</protein>
<dbReference type="InterPro" id="IPR030392">
    <property type="entry name" value="S74_ICA"/>
</dbReference>
<accession>A0A1T5DUB6</accession>
<dbReference type="STRING" id="651661.SAMN05660293_01907"/>
<keyword evidence="5" id="KW-1185">Reference proteome</keyword>
<name>A0A1T5DUB6_9BACT</name>
<gene>
    <name evidence="4" type="ORF">SAMN05660293_01907</name>
</gene>
<dbReference type="Pfam" id="PF13884">
    <property type="entry name" value="Peptidase_S74"/>
    <property type="match status" value="1"/>
</dbReference>
<dbReference type="RefSeq" id="WP_082214442.1">
    <property type="nucleotide sequence ID" value="NZ_FUZA01000002.1"/>
</dbReference>
<feature type="chain" id="PRO_5013318585" evidence="2">
    <location>
        <begin position="24"/>
        <end position="572"/>
    </location>
</feature>
<evidence type="ECO:0000313" key="5">
    <source>
        <dbReference type="Proteomes" id="UP000190897"/>
    </source>
</evidence>
<evidence type="ECO:0000256" key="1">
    <source>
        <dbReference type="SAM" id="Coils"/>
    </source>
</evidence>
<feature type="signal peptide" evidence="2">
    <location>
        <begin position="1"/>
        <end position="23"/>
    </location>
</feature>
<proteinExistence type="predicted"/>
<keyword evidence="2" id="KW-0732">Signal</keyword>
<sequence>MKRINKAVALFLTIGCLITQVKAQTHYGLGAGISGEKHTFFGKDAGKFNLSFNNVFIGQEAGLSNTTGSENIFIGTYSGYKNISGKQNTFIGNAAGDANKTGSYNSMFGHNAGSSNITGEENAYFGNSAGGYNTSGSFNTCMGSSAGYYNLNGSNNSIVGALANAVGFGGNDNCIFGFKAGLFYEGNSNVVMGSEAGYNSKSGDQNTLIGFHAGYQNLSGQWNTFLGAESGLSSTVGAANAFLGTQAGYANTIGSNNAFVGFGAGYTNTTGDKNTYLGYASGGNASITNATAIGALAKVTTSNSLVLGNNANVGIGLSAPAYQLQLSTDLAAKAGSPDWKVMSDKRLKKDISDFTDGLTVLKNINPVWFSYNGAAGIKTGDKKFVGVIAQDMQRIAPYTIDHFNYQDSLGNSTQYLDYDANAVTYILINSVKEQQKAIETRNAEIEQLNKQVLDMKQRLEKLENLVKANATASPAHNLASARENAEEVVLEQNAPNPVTRSASIRFFIPQTVKSATLQVTSGEGRMIGSYPIGERGSGQFTFHANTLDSGVYTYHLITDGKISGARKLAITK</sequence>
<keyword evidence="1" id="KW-0175">Coiled coil</keyword>
<feature type="coiled-coil region" evidence="1">
    <location>
        <begin position="428"/>
        <end position="465"/>
    </location>
</feature>
<dbReference type="AlphaFoldDB" id="A0A1T5DUB6"/>
<evidence type="ECO:0000259" key="3">
    <source>
        <dbReference type="PROSITE" id="PS51688"/>
    </source>
</evidence>
<evidence type="ECO:0000256" key="2">
    <source>
        <dbReference type="SAM" id="SignalP"/>
    </source>
</evidence>
<evidence type="ECO:0000313" key="4">
    <source>
        <dbReference type="EMBL" id="SKB75156.1"/>
    </source>
</evidence>
<reference evidence="5" key="1">
    <citation type="submission" date="2017-02" db="EMBL/GenBank/DDBJ databases">
        <authorList>
            <person name="Varghese N."/>
            <person name="Submissions S."/>
        </authorList>
    </citation>
    <scope>NUCLEOTIDE SEQUENCE [LARGE SCALE GENOMIC DNA]</scope>
    <source>
        <strain evidence="5">DSM 22270</strain>
    </source>
</reference>
<dbReference type="Proteomes" id="UP000190897">
    <property type="component" value="Unassembled WGS sequence"/>
</dbReference>
<dbReference type="PROSITE" id="PS51688">
    <property type="entry name" value="ICA"/>
    <property type="match status" value="1"/>
</dbReference>
<dbReference type="EMBL" id="FUZA01000002">
    <property type="protein sequence ID" value="SKB75156.1"/>
    <property type="molecule type" value="Genomic_DNA"/>
</dbReference>
<dbReference type="OrthoDB" id="1223455at2"/>
<organism evidence="4 5">
    <name type="scientific">Dyadobacter psychrophilus</name>
    <dbReference type="NCBI Taxonomy" id="651661"/>
    <lineage>
        <taxon>Bacteria</taxon>
        <taxon>Pseudomonadati</taxon>
        <taxon>Bacteroidota</taxon>
        <taxon>Cytophagia</taxon>
        <taxon>Cytophagales</taxon>
        <taxon>Spirosomataceae</taxon>
        <taxon>Dyadobacter</taxon>
    </lineage>
</organism>